<evidence type="ECO:0000313" key="3">
    <source>
        <dbReference type="Proteomes" id="UP000483820"/>
    </source>
</evidence>
<accession>A0A6A5G844</accession>
<evidence type="ECO:0000313" key="2">
    <source>
        <dbReference type="EMBL" id="KAF1750903.1"/>
    </source>
</evidence>
<keyword evidence="1" id="KW-1133">Transmembrane helix</keyword>
<dbReference type="RefSeq" id="XP_053581009.1">
    <property type="nucleotide sequence ID" value="XM_053732096.1"/>
</dbReference>
<reference evidence="2 3" key="1">
    <citation type="submission" date="2019-12" db="EMBL/GenBank/DDBJ databases">
        <title>Chromosome-level assembly of the Caenorhabditis remanei genome.</title>
        <authorList>
            <person name="Teterina A.A."/>
            <person name="Willis J.H."/>
            <person name="Phillips P.C."/>
        </authorList>
    </citation>
    <scope>NUCLEOTIDE SEQUENCE [LARGE SCALE GENOMIC DNA]</scope>
    <source>
        <strain evidence="2 3">PX506</strain>
        <tissue evidence="2">Whole organism</tissue>
    </source>
</reference>
<evidence type="ECO:0000256" key="1">
    <source>
        <dbReference type="SAM" id="Phobius"/>
    </source>
</evidence>
<name>A0A6A5G844_CAERE</name>
<dbReference type="CTD" id="78776556"/>
<feature type="transmembrane region" description="Helical" evidence="1">
    <location>
        <begin position="6"/>
        <end position="23"/>
    </location>
</feature>
<dbReference type="KEGG" id="crq:GCK72_017454"/>
<dbReference type="EMBL" id="WUAV01000005">
    <property type="protein sequence ID" value="KAF1750903.1"/>
    <property type="molecule type" value="Genomic_DNA"/>
</dbReference>
<gene>
    <name evidence="2" type="ORF">GCK72_017454</name>
</gene>
<keyword evidence="1" id="KW-0472">Membrane</keyword>
<organism evidence="2 3">
    <name type="scientific">Caenorhabditis remanei</name>
    <name type="common">Caenorhabditis vulgaris</name>
    <dbReference type="NCBI Taxonomy" id="31234"/>
    <lineage>
        <taxon>Eukaryota</taxon>
        <taxon>Metazoa</taxon>
        <taxon>Ecdysozoa</taxon>
        <taxon>Nematoda</taxon>
        <taxon>Chromadorea</taxon>
        <taxon>Rhabditida</taxon>
        <taxon>Rhabditina</taxon>
        <taxon>Rhabditomorpha</taxon>
        <taxon>Rhabditoidea</taxon>
        <taxon>Rhabditidae</taxon>
        <taxon>Peloderinae</taxon>
        <taxon>Caenorhabditis</taxon>
    </lineage>
</organism>
<protein>
    <submittedName>
        <fullName evidence="2">Uncharacterized protein</fullName>
    </submittedName>
</protein>
<comment type="caution">
    <text evidence="2">The sequence shown here is derived from an EMBL/GenBank/DDBJ whole genome shotgun (WGS) entry which is preliminary data.</text>
</comment>
<sequence>MITIFFELVCFFIFAATMVMCLLPEPEKPYHPRARPPFNQTIWEPARETFEKHHLSQRWMKPSKPSARAPIPPIHAV</sequence>
<keyword evidence="1" id="KW-0812">Transmembrane</keyword>
<proteinExistence type="predicted"/>
<dbReference type="GeneID" id="78776556"/>
<dbReference type="AlphaFoldDB" id="A0A6A5G844"/>
<dbReference type="Proteomes" id="UP000483820">
    <property type="component" value="Chromosome V"/>
</dbReference>